<proteinExistence type="predicted"/>
<dbReference type="SUPFAM" id="SSF81321">
    <property type="entry name" value="Family A G protein-coupled receptor-like"/>
    <property type="match status" value="1"/>
</dbReference>
<feature type="transmembrane region" description="Helical" evidence="6">
    <location>
        <begin position="140"/>
        <end position="160"/>
    </location>
</feature>
<evidence type="ECO:0000313" key="9">
    <source>
        <dbReference type="Proteomes" id="UP001430584"/>
    </source>
</evidence>
<organism evidence="8 9">
    <name type="scientific">Diplodia seriata</name>
    <dbReference type="NCBI Taxonomy" id="420778"/>
    <lineage>
        <taxon>Eukaryota</taxon>
        <taxon>Fungi</taxon>
        <taxon>Dikarya</taxon>
        <taxon>Ascomycota</taxon>
        <taxon>Pezizomycotina</taxon>
        <taxon>Dothideomycetes</taxon>
        <taxon>Dothideomycetes incertae sedis</taxon>
        <taxon>Botryosphaeriales</taxon>
        <taxon>Botryosphaeriaceae</taxon>
        <taxon>Diplodia</taxon>
    </lineage>
</organism>
<evidence type="ECO:0000256" key="3">
    <source>
        <dbReference type="ARBA" id="ARBA00022989"/>
    </source>
</evidence>
<feature type="transmembrane region" description="Helical" evidence="6">
    <location>
        <begin position="6"/>
        <end position="32"/>
    </location>
</feature>
<dbReference type="GeneID" id="92014079"/>
<accession>A0ABR3C1K5</accession>
<dbReference type="Pfam" id="PF11710">
    <property type="entry name" value="Git3"/>
    <property type="match status" value="1"/>
</dbReference>
<dbReference type="Proteomes" id="UP001430584">
    <property type="component" value="Unassembled WGS sequence"/>
</dbReference>
<feature type="compositionally biased region" description="Low complexity" evidence="5">
    <location>
        <begin position="298"/>
        <end position="334"/>
    </location>
</feature>
<protein>
    <recommendedName>
        <fullName evidence="7">Glucose receptor Git3-like N-terminal domain-containing protein</fullName>
    </recommendedName>
</protein>
<feature type="region of interest" description="Disordered" evidence="5">
    <location>
        <begin position="280"/>
        <end position="342"/>
    </location>
</feature>
<sequence length="416" mass="46412">MAYDKLIVTFTLVGSLLSFVATTCVLISYIVYREQQRSFRHALVLNLAIAGKPSHRIHPVSAADFSILAIALVTVLTITRKTYMPDASLGRKVMICTSVWIVPLITSSTAAGLHTMAPVSGNWCWITSQRTDLRYALGHGWRFAIMFITIGVYIYVWWYMRQHFREMAGTQAKGSIDLNATYRTNRPRAASFATFRSSNVDLAKEMSMERKDSASTYDEELQLEYARMPKKNHLVAVDVDSARNNFPSGRPPATQQFPGSGAINAKFTFNVRDEEELVAPDDGLPRQPIHHHDLHARPTPSFSTPSTTAPRTPSTTSTTHPLLPTTTTTPWTPSQKVPPPSPTISTFATHQSALIHREIRRMLLLNAYPTAWVLLWLPGIANRLLEATGHTSIKALAVLQSSTYDEAHGFARYVFL</sequence>
<evidence type="ECO:0000313" key="8">
    <source>
        <dbReference type="EMBL" id="KAL0254518.1"/>
    </source>
</evidence>
<evidence type="ECO:0000256" key="5">
    <source>
        <dbReference type="SAM" id="MobiDB-lite"/>
    </source>
</evidence>
<evidence type="ECO:0000256" key="1">
    <source>
        <dbReference type="ARBA" id="ARBA00004141"/>
    </source>
</evidence>
<comment type="subcellular location">
    <subcellularLocation>
        <location evidence="1">Membrane</location>
        <topology evidence="1">Multi-pass membrane protein</topology>
    </subcellularLocation>
</comment>
<evidence type="ECO:0000256" key="2">
    <source>
        <dbReference type="ARBA" id="ARBA00022692"/>
    </source>
</evidence>
<comment type="caution">
    <text evidence="8">The sequence shown here is derived from an EMBL/GenBank/DDBJ whole genome shotgun (WGS) entry which is preliminary data.</text>
</comment>
<dbReference type="PANTHER" id="PTHR23112">
    <property type="entry name" value="G PROTEIN-COUPLED RECEPTOR 157-RELATED"/>
    <property type="match status" value="1"/>
</dbReference>
<feature type="transmembrane region" description="Helical" evidence="6">
    <location>
        <begin position="62"/>
        <end position="79"/>
    </location>
</feature>
<dbReference type="RefSeq" id="XP_066628389.1">
    <property type="nucleotide sequence ID" value="XM_066781387.1"/>
</dbReference>
<gene>
    <name evidence="8" type="ORF">SLS55_009994</name>
</gene>
<reference evidence="8 9" key="1">
    <citation type="submission" date="2024-02" db="EMBL/GenBank/DDBJ databases">
        <title>De novo assembly and annotation of 12 fungi associated with fruit tree decline syndrome in Ontario, Canada.</title>
        <authorList>
            <person name="Sulman M."/>
            <person name="Ellouze W."/>
            <person name="Ilyukhin E."/>
        </authorList>
    </citation>
    <scope>NUCLEOTIDE SEQUENCE [LARGE SCALE GENOMIC DNA]</scope>
    <source>
        <strain evidence="8 9">FDS-637</strain>
    </source>
</reference>
<dbReference type="InterPro" id="IPR023041">
    <property type="entry name" value="Glucose_rcpt_Git3-like_N"/>
</dbReference>
<name>A0ABR3C1K5_9PEZI</name>
<dbReference type="EMBL" id="JAJVCZ030000011">
    <property type="protein sequence ID" value="KAL0254518.1"/>
    <property type="molecule type" value="Genomic_DNA"/>
</dbReference>
<keyword evidence="3 6" id="KW-1133">Transmembrane helix</keyword>
<dbReference type="PANTHER" id="PTHR23112:SF37">
    <property type="entry name" value="G PROTEIN-COUPLED RECEPTOR GPR1"/>
    <property type="match status" value="1"/>
</dbReference>
<evidence type="ECO:0000256" key="4">
    <source>
        <dbReference type="ARBA" id="ARBA00023136"/>
    </source>
</evidence>
<dbReference type="Gene3D" id="1.20.1070.10">
    <property type="entry name" value="Rhodopsin 7-helix transmembrane proteins"/>
    <property type="match status" value="1"/>
</dbReference>
<keyword evidence="2 6" id="KW-0812">Transmembrane</keyword>
<feature type="transmembrane region" description="Helical" evidence="6">
    <location>
        <begin position="99"/>
        <end position="119"/>
    </location>
</feature>
<evidence type="ECO:0000259" key="7">
    <source>
        <dbReference type="Pfam" id="PF11710"/>
    </source>
</evidence>
<keyword evidence="9" id="KW-1185">Reference proteome</keyword>
<evidence type="ECO:0000256" key="6">
    <source>
        <dbReference type="SAM" id="Phobius"/>
    </source>
</evidence>
<feature type="domain" description="Glucose receptor Git3-like N-terminal" evidence="7">
    <location>
        <begin position="60"/>
        <end position="166"/>
    </location>
</feature>
<keyword evidence="4 6" id="KW-0472">Membrane</keyword>